<protein>
    <recommendedName>
        <fullName evidence="3">Heat shock protein 70 family</fullName>
    </recommendedName>
</protein>
<evidence type="ECO:0008006" key="3">
    <source>
        <dbReference type="Google" id="ProtNLM"/>
    </source>
</evidence>
<name>A0A433PNX0_9FUNG</name>
<dbReference type="AlphaFoldDB" id="A0A433PNX0"/>
<dbReference type="EMBL" id="RBNJ01021799">
    <property type="protein sequence ID" value="RUS19155.1"/>
    <property type="molecule type" value="Genomic_DNA"/>
</dbReference>
<gene>
    <name evidence="1" type="ORF">BC938DRAFT_475802</name>
</gene>
<dbReference type="PANTHER" id="PTHR14187:SF5">
    <property type="entry name" value="HEAT SHOCK 70 KDA PROTEIN 12A"/>
    <property type="match status" value="1"/>
</dbReference>
<dbReference type="InterPro" id="IPR043129">
    <property type="entry name" value="ATPase_NBD"/>
</dbReference>
<keyword evidence="2" id="KW-1185">Reference proteome</keyword>
<dbReference type="Gene3D" id="3.30.420.40">
    <property type="match status" value="2"/>
</dbReference>
<reference evidence="1 2" key="1">
    <citation type="journal article" date="2018" name="New Phytol.">
        <title>Phylogenomics of Endogonaceae and evolution of mycorrhizas within Mucoromycota.</title>
        <authorList>
            <person name="Chang Y."/>
            <person name="Desiro A."/>
            <person name="Na H."/>
            <person name="Sandor L."/>
            <person name="Lipzen A."/>
            <person name="Clum A."/>
            <person name="Barry K."/>
            <person name="Grigoriev I.V."/>
            <person name="Martin F.M."/>
            <person name="Stajich J.E."/>
            <person name="Smith M.E."/>
            <person name="Bonito G."/>
            <person name="Spatafora J.W."/>
        </authorList>
    </citation>
    <scope>NUCLEOTIDE SEQUENCE [LARGE SCALE GENOMIC DNA]</scope>
    <source>
        <strain evidence="1 2">AD002</strain>
    </source>
</reference>
<organism evidence="1 2">
    <name type="scientific">Jimgerdemannia flammicorona</name>
    <dbReference type="NCBI Taxonomy" id="994334"/>
    <lineage>
        <taxon>Eukaryota</taxon>
        <taxon>Fungi</taxon>
        <taxon>Fungi incertae sedis</taxon>
        <taxon>Mucoromycota</taxon>
        <taxon>Mucoromycotina</taxon>
        <taxon>Endogonomycetes</taxon>
        <taxon>Endogonales</taxon>
        <taxon>Endogonaceae</taxon>
        <taxon>Jimgerdemannia</taxon>
    </lineage>
</organism>
<dbReference type="Proteomes" id="UP000274822">
    <property type="component" value="Unassembled WGS sequence"/>
</dbReference>
<proteinExistence type="predicted"/>
<sequence length="197" mass="22211">MPRNKTPRVKNTTAGVFHNILKRKPYSFICAIDFGTSGTGFCYAVSNNGTIDAKRDIIPNPDWESLRFIKKVFFEHLRKKNVSCSERDVFWVLTIPAIWDDAAKLLMRQAAVAAELEKEDGQLVLALEPEAASLWCLASGGISLKEKDIYVVIDCGGGTVDITIHEVERADERRPRVKEGMYSLSVVYSLHDFFWPV</sequence>
<dbReference type="PANTHER" id="PTHR14187">
    <property type="entry name" value="ALPHA KINASE/ELONGATION FACTOR 2 KINASE"/>
    <property type="match status" value="1"/>
</dbReference>
<evidence type="ECO:0000313" key="2">
    <source>
        <dbReference type="Proteomes" id="UP000274822"/>
    </source>
</evidence>
<evidence type="ECO:0000313" key="1">
    <source>
        <dbReference type="EMBL" id="RUS19155.1"/>
    </source>
</evidence>
<comment type="caution">
    <text evidence="1">The sequence shown here is derived from an EMBL/GenBank/DDBJ whole genome shotgun (WGS) entry which is preliminary data.</text>
</comment>
<dbReference type="SUPFAM" id="SSF53067">
    <property type="entry name" value="Actin-like ATPase domain"/>
    <property type="match status" value="1"/>
</dbReference>
<accession>A0A433PNX0</accession>